<evidence type="ECO:0000313" key="11">
    <source>
        <dbReference type="EMBL" id="CAI2363364.1"/>
    </source>
</evidence>
<dbReference type="InterPro" id="IPR039093">
    <property type="entry name" value="XRP2"/>
</dbReference>
<evidence type="ECO:0000256" key="9">
    <source>
        <dbReference type="SAM" id="MobiDB-lite"/>
    </source>
</evidence>
<dbReference type="PANTHER" id="PTHR15440:SF0">
    <property type="entry name" value="PROTEIN XRP2"/>
    <property type="match status" value="1"/>
</dbReference>
<dbReference type="Gene3D" id="2.160.20.70">
    <property type="match status" value="1"/>
</dbReference>
<keyword evidence="6" id="KW-0472">Membrane</keyword>
<dbReference type="InterPro" id="IPR000996">
    <property type="entry name" value="Clathrin_L-chain"/>
</dbReference>
<evidence type="ECO:0000256" key="2">
    <source>
        <dbReference type="ARBA" id="ARBA00004277"/>
    </source>
</evidence>
<dbReference type="Proteomes" id="UP001295684">
    <property type="component" value="Unassembled WGS sequence"/>
</dbReference>
<dbReference type="GO" id="GO:0000166">
    <property type="term" value="F:nucleotide binding"/>
    <property type="evidence" value="ECO:0007669"/>
    <property type="project" value="UniProtKB-KW"/>
</dbReference>
<comment type="subcellular location">
    <subcellularLocation>
        <location evidence="1">Cytoplasmic vesicle membrane</location>
        <topology evidence="1">Peripheral membrane protein</topology>
        <orientation evidence="1">Cytoplasmic side</orientation>
    </subcellularLocation>
    <subcellularLocation>
        <location evidence="2">Membrane</location>
        <location evidence="2">Coated pit</location>
        <topology evidence="2">Peripheral membrane protein</topology>
        <orientation evidence="2">Cytoplasmic side</orientation>
    </subcellularLocation>
</comment>
<dbReference type="InterPro" id="IPR016098">
    <property type="entry name" value="CAP/MinC_C"/>
</dbReference>
<sequence length="505" mass="58088">MGLTKEEKKALREKLTMKGKNNETLWRTPGEIDGKQFAIADLDGCTAHVFDHTSQILIDRCKNTTFFFGPVKNSVFFRDCENCEIYVPCNQFRCRDLYNSTIYLFCETDPVIESSANLTFAPYNVSYPLQDKHLAACELDASANNWDKIFDFTDTSEEGEKTIHHSLLDPSQYRRVQKDIEGFTEEKVNPFPIPARYGGDAPDNDLSQHEGDGTFDIRTTSKEDAEMLYQQHQEKQMEQANDVLGNDQYEFSEETKKEPNLTEERTAVDQLENKMDNLEFGFDAPKQNQDSVQDDTQQNYTGFGNTNWDTGDNPSNHENQFNATNVASQEQQDADDAFGFEDSPKQQDLGQDGFGSAPDAQQPSEDAFGFDEPTKGDQITNIGEDAEELALIEAAQRSMQERLSQLRHKEEQELTEKRARKQKAQDELNEWYRQKNASGEAKRKQNKEEEWAFLQTREEHKQSKNPWEKIIDNVEIDQRKYLGAKDVTRMRQAMLARKQDLKKSS</sequence>
<feature type="region of interest" description="Disordered" evidence="9">
    <location>
        <begin position="281"/>
        <end position="320"/>
    </location>
</feature>
<keyword evidence="5" id="KW-0547">Nucleotide-binding</keyword>
<dbReference type="GO" id="GO:0005198">
    <property type="term" value="F:structural molecule activity"/>
    <property type="evidence" value="ECO:0007669"/>
    <property type="project" value="InterPro"/>
</dbReference>
<evidence type="ECO:0000256" key="5">
    <source>
        <dbReference type="ARBA" id="ARBA00022741"/>
    </source>
</evidence>
<dbReference type="GO" id="GO:1990075">
    <property type="term" value="C:periciliary membrane compartment"/>
    <property type="evidence" value="ECO:0007669"/>
    <property type="project" value="TreeGrafter"/>
</dbReference>
<feature type="compositionally biased region" description="Polar residues" evidence="9">
    <location>
        <begin position="286"/>
        <end position="320"/>
    </location>
</feature>
<dbReference type="GO" id="GO:0006886">
    <property type="term" value="P:intracellular protein transport"/>
    <property type="evidence" value="ECO:0007669"/>
    <property type="project" value="InterPro"/>
</dbReference>
<proteinExistence type="inferred from homology"/>
<dbReference type="EMBL" id="CAMPGE010004515">
    <property type="protein sequence ID" value="CAI2363364.1"/>
    <property type="molecule type" value="Genomic_DNA"/>
</dbReference>
<organism evidence="11 12">
    <name type="scientific">Euplotes crassus</name>
    <dbReference type="NCBI Taxonomy" id="5936"/>
    <lineage>
        <taxon>Eukaryota</taxon>
        <taxon>Sar</taxon>
        <taxon>Alveolata</taxon>
        <taxon>Ciliophora</taxon>
        <taxon>Intramacronucleata</taxon>
        <taxon>Spirotrichea</taxon>
        <taxon>Hypotrichia</taxon>
        <taxon>Euplotida</taxon>
        <taxon>Euplotidae</taxon>
        <taxon>Moneuplotes</taxon>
    </lineage>
</organism>
<keyword evidence="7" id="KW-0168">Coated pit</keyword>
<dbReference type="PANTHER" id="PTHR15440">
    <property type="entry name" value="XRP2 PROTEIN"/>
    <property type="match status" value="1"/>
</dbReference>
<dbReference type="Pfam" id="PF07986">
    <property type="entry name" value="TBCC"/>
    <property type="match status" value="1"/>
</dbReference>
<comment type="similarity">
    <text evidence="3">Belongs to the clathrin light chain family.</text>
</comment>
<feature type="region of interest" description="Disordered" evidence="9">
    <location>
        <begin position="336"/>
        <end position="449"/>
    </location>
</feature>
<dbReference type="PROSITE" id="PS51329">
    <property type="entry name" value="C_CAP_COFACTOR_C"/>
    <property type="match status" value="1"/>
</dbReference>
<keyword evidence="8" id="KW-0968">Cytoplasmic vesicle</keyword>
<dbReference type="GO" id="GO:0030130">
    <property type="term" value="C:clathrin coat of trans-Golgi network vesicle"/>
    <property type="evidence" value="ECO:0007669"/>
    <property type="project" value="InterPro"/>
</dbReference>
<evidence type="ECO:0000256" key="3">
    <source>
        <dbReference type="ARBA" id="ARBA00005263"/>
    </source>
</evidence>
<comment type="similarity">
    <text evidence="4">Belongs to the TBCC family.</text>
</comment>
<feature type="compositionally biased region" description="Basic and acidic residues" evidence="9">
    <location>
        <begin position="407"/>
        <end position="433"/>
    </location>
</feature>
<evidence type="ECO:0000259" key="10">
    <source>
        <dbReference type="PROSITE" id="PS51329"/>
    </source>
</evidence>
<evidence type="ECO:0000256" key="7">
    <source>
        <dbReference type="ARBA" id="ARBA00023176"/>
    </source>
</evidence>
<name>A0AAD1UDF2_EUPCR</name>
<protein>
    <recommendedName>
        <fullName evidence="10">C-CAP/cofactor C-like domain-containing protein</fullName>
    </recommendedName>
</protein>
<evidence type="ECO:0000256" key="4">
    <source>
        <dbReference type="ARBA" id="ARBA00008848"/>
    </source>
</evidence>
<dbReference type="InterPro" id="IPR017901">
    <property type="entry name" value="C-CAP_CF_C-like"/>
</dbReference>
<dbReference type="GO" id="GO:0005929">
    <property type="term" value="C:cilium"/>
    <property type="evidence" value="ECO:0007669"/>
    <property type="project" value="TreeGrafter"/>
</dbReference>
<dbReference type="SMART" id="SM00673">
    <property type="entry name" value="CARP"/>
    <property type="match status" value="2"/>
</dbReference>
<evidence type="ECO:0000256" key="1">
    <source>
        <dbReference type="ARBA" id="ARBA00004180"/>
    </source>
</evidence>
<reference evidence="11" key="1">
    <citation type="submission" date="2023-07" db="EMBL/GenBank/DDBJ databases">
        <authorList>
            <consortium name="AG Swart"/>
            <person name="Singh M."/>
            <person name="Singh A."/>
            <person name="Seah K."/>
            <person name="Emmerich C."/>
        </authorList>
    </citation>
    <scope>NUCLEOTIDE SEQUENCE</scope>
    <source>
        <strain evidence="11">DP1</strain>
    </source>
</reference>
<keyword evidence="12" id="KW-1185">Reference proteome</keyword>
<gene>
    <name evidence="11" type="ORF">ECRASSUSDP1_LOCUS4697</name>
</gene>
<dbReference type="GO" id="GO:0005096">
    <property type="term" value="F:GTPase activator activity"/>
    <property type="evidence" value="ECO:0007669"/>
    <property type="project" value="InterPro"/>
</dbReference>
<dbReference type="InterPro" id="IPR006599">
    <property type="entry name" value="CARP_motif"/>
</dbReference>
<evidence type="ECO:0000256" key="6">
    <source>
        <dbReference type="ARBA" id="ARBA00023136"/>
    </source>
</evidence>
<dbReference type="GO" id="GO:0030132">
    <property type="term" value="C:clathrin coat of coated pit"/>
    <property type="evidence" value="ECO:0007669"/>
    <property type="project" value="InterPro"/>
</dbReference>
<dbReference type="GO" id="GO:0006892">
    <property type="term" value="P:post-Golgi vesicle-mediated transport"/>
    <property type="evidence" value="ECO:0007669"/>
    <property type="project" value="TreeGrafter"/>
</dbReference>
<accession>A0AAD1UDF2</accession>
<feature type="compositionally biased region" description="Basic and acidic residues" evidence="9">
    <location>
        <begin position="440"/>
        <end position="449"/>
    </location>
</feature>
<dbReference type="Pfam" id="PF01086">
    <property type="entry name" value="Clathrin_lg_ch"/>
    <property type="match status" value="1"/>
</dbReference>
<feature type="domain" description="C-CAP/cofactor C-like" evidence="10">
    <location>
        <begin position="4"/>
        <end position="154"/>
    </location>
</feature>
<dbReference type="AlphaFoldDB" id="A0AAD1UDF2"/>
<comment type="caution">
    <text evidence="11">The sequence shown here is derived from an EMBL/GenBank/DDBJ whole genome shotgun (WGS) entry which is preliminary data.</text>
</comment>
<evidence type="ECO:0000313" key="12">
    <source>
        <dbReference type="Proteomes" id="UP001295684"/>
    </source>
</evidence>
<evidence type="ECO:0000256" key="8">
    <source>
        <dbReference type="ARBA" id="ARBA00023329"/>
    </source>
</evidence>
<dbReference type="InterPro" id="IPR012945">
    <property type="entry name" value="Tubulin-bd_cofactor_C_dom"/>
</dbReference>